<gene>
    <name evidence="1" type="ORF">LCGC14_2825930</name>
</gene>
<dbReference type="EMBL" id="LAZR01053696">
    <property type="protein sequence ID" value="KKK80193.1"/>
    <property type="molecule type" value="Genomic_DNA"/>
</dbReference>
<feature type="non-terminal residue" evidence="1">
    <location>
        <position position="364"/>
    </location>
</feature>
<name>A0A0F8YFE9_9ZZZZ</name>
<proteinExistence type="predicted"/>
<sequence length="364" mass="38968">MAIGDITAKDRLVRTNVGTSGRWCLANNNYWILAYNKDASNSITVETYHVHPKGVIGTIVDTQDFSELYGSPSFAKQISTGVVAIWGLNGSTIGGDGKIITIAVSSTGAITSSILGSLVYKVVDNSLESLSGERDAVNTSGTYWAFPFQWGVFNGSWTYTWRLAVVSISLDGATLSVTDDDQISTYSVGSRCNIKAASGTIFAVGVEAGKVITVDINSSGVITDAGVDSNDFSASEYQWIEKLSNDWWVMVYRSGISEKASSFQISEAGVIDNSFTATTQFGPSSPDDATIFDLGGNTTSYLIINCKDAVQDAWVATCSCDIAGAMTTLQTLEWETVNLVALSMRKVAYNMFLVEGHTGGQDIY</sequence>
<accession>A0A0F8YFE9</accession>
<organism evidence="1">
    <name type="scientific">marine sediment metagenome</name>
    <dbReference type="NCBI Taxonomy" id="412755"/>
    <lineage>
        <taxon>unclassified sequences</taxon>
        <taxon>metagenomes</taxon>
        <taxon>ecological metagenomes</taxon>
    </lineage>
</organism>
<protein>
    <submittedName>
        <fullName evidence="1">Uncharacterized protein</fullName>
    </submittedName>
</protein>
<dbReference type="AlphaFoldDB" id="A0A0F8YFE9"/>
<reference evidence="1" key="1">
    <citation type="journal article" date="2015" name="Nature">
        <title>Complex archaea that bridge the gap between prokaryotes and eukaryotes.</title>
        <authorList>
            <person name="Spang A."/>
            <person name="Saw J.H."/>
            <person name="Jorgensen S.L."/>
            <person name="Zaremba-Niedzwiedzka K."/>
            <person name="Martijn J."/>
            <person name="Lind A.E."/>
            <person name="van Eijk R."/>
            <person name="Schleper C."/>
            <person name="Guy L."/>
            <person name="Ettema T.J."/>
        </authorList>
    </citation>
    <scope>NUCLEOTIDE SEQUENCE</scope>
</reference>
<comment type="caution">
    <text evidence="1">The sequence shown here is derived from an EMBL/GenBank/DDBJ whole genome shotgun (WGS) entry which is preliminary data.</text>
</comment>
<evidence type="ECO:0000313" key="1">
    <source>
        <dbReference type="EMBL" id="KKK80193.1"/>
    </source>
</evidence>